<feature type="transmembrane region" description="Helical" evidence="5">
    <location>
        <begin position="59"/>
        <end position="79"/>
    </location>
</feature>
<gene>
    <name evidence="6" type="ORF">AADG42_06090</name>
</gene>
<evidence type="ECO:0000256" key="2">
    <source>
        <dbReference type="ARBA" id="ARBA00022692"/>
    </source>
</evidence>
<dbReference type="NCBIfam" id="NF008978">
    <property type="entry name" value="PRK12324.1-4"/>
    <property type="match status" value="1"/>
</dbReference>
<dbReference type="Proteomes" id="UP001442841">
    <property type="component" value="Chromosome"/>
</dbReference>
<keyword evidence="6" id="KW-0808">Transferase</keyword>
<feature type="transmembrane region" description="Helical" evidence="5">
    <location>
        <begin position="257"/>
        <end position="279"/>
    </location>
</feature>
<evidence type="ECO:0000313" key="6">
    <source>
        <dbReference type="EMBL" id="XAN06890.1"/>
    </source>
</evidence>
<name>A0ABZ3FNY2_9ACTN</name>
<evidence type="ECO:0000256" key="5">
    <source>
        <dbReference type="SAM" id="Phobius"/>
    </source>
</evidence>
<evidence type="ECO:0000256" key="3">
    <source>
        <dbReference type="ARBA" id="ARBA00022989"/>
    </source>
</evidence>
<dbReference type="RefSeq" id="WP_425308330.1">
    <property type="nucleotide sequence ID" value="NZ_CP154795.1"/>
</dbReference>
<protein>
    <submittedName>
        <fullName evidence="6">Decaprenyl-phosphate phosphoribosyltransferase</fullName>
        <ecNumber evidence="6">2.4.2.45</ecNumber>
    </submittedName>
</protein>
<sequence length="318" mass="34613">MSTESRPALPSRQMPPKTVLPAWLRAMRPRQWMKNVLVFAAPLTAGFHTRGNSDHLQVLLNAALAFVAFSLISATIYLLNDAKDVEEDRLHPKKRFRPIAAGELKVSTAYVMAVITTILSLGLGFYVAPMLGVVLVVYLVLQLMYTQFLKHQPIIDLAMVASGFLLRMIAGGVATGIDLSAWFLLVAAFGSLFMVSGKRYSEMVILGSEAGTRKSLKEYTDTYLRFAWHLSAAVTLVAYCLWAIGGGVTPGAPAPGGGLWGLPWLVISIIPLTLGLLQYALEVDRGDAGEPEDVVLNHRALQISGALWVVTLVLGIYF</sequence>
<dbReference type="PANTHER" id="PTHR42723">
    <property type="entry name" value="CHLOROPHYLL SYNTHASE"/>
    <property type="match status" value="1"/>
</dbReference>
<feature type="transmembrane region" description="Helical" evidence="5">
    <location>
        <begin position="222"/>
        <end position="245"/>
    </location>
</feature>
<evidence type="ECO:0000313" key="7">
    <source>
        <dbReference type="Proteomes" id="UP001442841"/>
    </source>
</evidence>
<dbReference type="InterPro" id="IPR044878">
    <property type="entry name" value="UbiA_sf"/>
</dbReference>
<dbReference type="InterPro" id="IPR000537">
    <property type="entry name" value="UbiA_prenyltransferase"/>
</dbReference>
<evidence type="ECO:0000256" key="1">
    <source>
        <dbReference type="ARBA" id="ARBA00004141"/>
    </source>
</evidence>
<dbReference type="Gene3D" id="1.10.357.140">
    <property type="entry name" value="UbiA prenyltransferase"/>
    <property type="match status" value="1"/>
</dbReference>
<accession>A0ABZ3FNY2</accession>
<dbReference type="EMBL" id="CP154795">
    <property type="protein sequence ID" value="XAN06890.1"/>
    <property type="molecule type" value="Genomic_DNA"/>
</dbReference>
<keyword evidence="7" id="KW-1185">Reference proteome</keyword>
<keyword evidence="3 5" id="KW-1133">Transmembrane helix</keyword>
<comment type="subcellular location">
    <subcellularLocation>
        <location evidence="1">Membrane</location>
        <topology evidence="1">Multi-pass membrane protein</topology>
    </subcellularLocation>
</comment>
<feature type="transmembrane region" description="Helical" evidence="5">
    <location>
        <begin position="181"/>
        <end position="201"/>
    </location>
</feature>
<keyword evidence="4 5" id="KW-0472">Membrane</keyword>
<feature type="transmembrane region" description="Helical" evidence="5">
    <location>
        <begin position="300"/>
        <end position="317"/>
    </location>
</feature>
<organism evidence="6 7">
    <name type="scientific">Ammonicoccus fulvus</name>
    <dbReference type="NCBI Taxonomy" id="3138240"/>
    <lineage>
        <taxon>Bacteria</taxon>
        <taxon>Bacillati</taxon>
        <taxon>Actinomycetota</taxon>
        <taxon>Actinomycetes</taxon>
        <taxon>Propionibacteriales</taxon>
        <taxon>Propionibacteriaceae</taxon>
        <taxon>Ammonicoccus</taxon>
    </lineage>
</organism>
<keyword evidence="6" id="KW-0328">Glycosyltransferase</keyword>
<proteinExistence type="predicted"/>
<keyword evidence="2 5" id="KW-0812">Transmembrane</keyword>
<evidence type="ECO:0000256" key="4">
    <source>
        <dbReference type="ARBA" id="ARBA00023136"/>
    </source>
</evidence>
<dbReference type="InterPro" id="IPR050475">
    <property type="entry name" value="Prenyltransferase_related"/>
</dbReference>
<dbReference type="EC" id="2.4.2.45" evidence="6"/>
<dbReference type="Pfam" id="PF01040">
    <property type="entry name" value="UbiA"/>
    <property type="match status" value="1"/>
</dbReference>
<dbReference type="GO" id="GO:0016757">
    <property type="term" value="F:glycosyltransferase activity"/>
    <property type="evidence" value="ECO:0007669"/>
    <property type="project" value="UniProtKB-KW"/>
</dbReference>
<dbReference type="CDD" id="cd13963">
    <property type="entry name" value="PT_UbiA_2"/>
    <property type="match status" value="1"/>
</dbReference>
<feature type="transmembrane region" description="Helical" evidence="5">
    <location>
        <begin position="125"/>
        <end position="145"/>
    </location>
</feature>
<dbReference type="PANTHER" id="PTHR42723:SF1">
    <property type="entry name" value="CHLOROPHYLL SYNTHASE, CHLOROPLASTIC"/>
    <property type="match status" value="1"/>
</dbReference>
<reference evidence="6 7" key="1">
    <citation type="submission" date="2024-04" db="EMBL/GenBank/DDBJ databases">
        <title>Isolation of an actinomycete strain from pig manure.</title>
        <authorList>
            <person name="Gong T."/>
            <person name="Yu Z."/>
            <person name="An M."/>
            <person name="Wei C."/>
            <person name="Yang W."/>
            <person name="Liu L."/>
        </authorList>
    </citation>
    <scope>NUCLEOTIDE SEQUENCE [LARGE SCALE GENOMIC DNA]</scope>
    <source>
        <strain evidence="6 7">ZF39</strain>
    </source>
</reference>